<evidence type="ECO:0000256" key="1">
    <source>
        <dbReference type="SAM" id="MobiDB-lite"/>
    </source>
</evidence>
<dbReference type="OrthoDB" id="10600918at2759"/>
<feature type="region of interest" description="Disordered" evidence="1">
    <location>
        <begin position="94"/>
        <end position="126"/>
    </location>
</feature>
<gene>
    <name evidence="2" type="ORF">FOL47_006982</name>
</gene>
<dbReference type="AlphaFoldDB" id="A0A7J6N511"/>
<accession>A0A7J6N511</accession>
<feature type="region of interest" description="Disordered" evidence="1">
    <location>
        <begin position="1"/>
        <end position="23"/>
    </location>
</feature>
<name>A0A7J6N511_PERCH</name>
<proteinExistence type="predicted"/>
<feature type="compositionally biased region" description="Polar residues" evidence="1">
    <location>
        <begin position="95"/>
        <end position="112"/>
    </location>
</feature>
<comment type="caution">
    <text evidence="2">The sequence shown here is derived from an EMBL/GenBank/DDBJ whole genome shotgun (WGS) entry which is preliminary data.</text>
</comment>
<dbReference type="EMBL" id="JAAPAO010000004">
    <property type="protein sequence ID" value="KAF4678031.1"/>
    <property type="molecule type" value="Genomic_DNA"/>
</dbReference>
<protein>
    <submittedName>
        <fullName evidence="2">Uncharacterized protein</fullName>
    </submittedName>
</protein>
<evidence type="ECO:0000313" key="2">
    <source>
        <dbReference type="EMBL" id="KAF4678031.1"/>
    </source>
</evidence>
<evidence type="ECO:0000313" key="3">
    <source>
        <dbReference type="Proteomes" id="UP000591131"/>
    </source>
</evidence>
<dbReference type="Proteomes" id="UP000591131">
    <property type="component" value="Unassembled WGS sequence"/>
</dbReference>
<reference evidence="2 3" key="1">
    <citation type="submission" date="2020-04" db="EMBL/GenBank/DDBJ databases">
        <title>Perkinsus chesapeaki whole genome sequence.</title>
        <authorList>
            <person name="Bogema D.R."/>
        </authorList>
    </citation>
    <scope>NUCLEOTIDE SEQUENCE [LARGE SCALE GENOMIC DNA]</scope>
    <source>
        <strain evidence="2">ATCC PRA-425</strain>
    </source>
</reference>
<keyword evidence="3" id="KW-1185">Reference proteome</keyword>
<organism evidence="2 3">
    <name type="scientific">Perkinsus chesapeaki</name>
    <name type="common">Clam parasite</name>
    <name type="synonym">Perkinsus andrewsi</name>
    <dbReference type="NCBI Taxonomy" id="330153"/>
    <lineage>
        <taxon>Eukaryota</taxon>
        <taxon>Sar</taxon>
        <taxon>Alveolata</taxon>
        <taxon>Perkinsozoa</taxon>
        <taxon>Perkinsea</taxon>
        <taxon>Perkinsida</taxon>
        <taxon>Perkinsidae</taxon>
        <taxon>Perkinsus</taxon>
    </lineage>
</organism>
<sequence length="250" mass="27434">MVTSNHYGSPYAPTRGGYPDDDIIDDRNLKEINTITGMLPGVVEQETPQQLASFIIEMSKEISNLEEALRVEKEKTSHQADEISILLQQIQSLSPTNSVNTRSSSDDQTTPCYSHRNRSPSSVRGLKSPAEIIKDYGIDEASREALNKSPLLATRSRRQRVADMFMSVIQAMNADSPDKASQPEVPKTVSSSEGDIACLTSLDYSTIFKECVKAVQQQVAPTTERRWDNSPSLVSSSGSPQGLILDIVSV</sequence>